<gene>
    <name evidence="2" type="ORF">SLNWT_0960</name>
</gene>
<sequence>MPVGPPRGHQEPLGEREFTAPRIGATDTRTPVDVEAEAEADARVLVSLLALVRMEPRSTRNRERR</sequence>
<dbReference type="KEGG" id="sals:SLNWT_0960"/>
<proteinExistence type="predicted"/>
<protein>
    <submittedName>
        <fullName evidence="2">Uncharacterized protein</fullName>
    </submittedName>
</protein>
<evidence type="ECO:0000313" key="2">
    <source>
        <dbReference type="EMBL" id="AJE81336.1"/>
    </source>
</evidence>
<feature type="compositionally biased region" description="Basic and acidic residues" evidence="1">
    <location>
        <begin position="8"/>
        <end position="19"/>
    </location>
</feature>
<dbReference type="EMBL" id="CP010519">
    <property type="protein sequence ID" value="AJE81336.1"/>
    <property type="molecule type" value="Genomic_DNA"/>
</dbReference>
<accession>A0A0B5ERG4</accession>
<name>A0A0B5ERG4_STRA4</name>
<dbReference type="Proteomes" id="UP000031523">
    <property type="component" value="Chromosome"/>
</dbReference>
<dbReference type="AlphaFoldDB" id="A0A0B5ERG4"/>
<reference evidence="2 3" key="1">
    <citation type="submission" date="2015-01" db="EMBL/GenBank/DDBJ databases">
        <title>Enhanced salinomycin production by adjusting the supply of polyketide extender units in Streptomyce albus DSM 41398.</title>
        <authorList>
            <person name="Lu C."/>
        </authorList>
    </citation>
    <scope>NUCLEOTIDE SEQUENCE [LARGE SCALE GENOMIC DNA]</scope>
    <source>
        <strain evidence="3">ATCC 21838 / DSM 41398 / FERM P-419 / JCM 4703 / NBRC 107858</strain>
    </source>
</reference>
<keyword evidence="3" id="KW-1185">Reference proteome</keyword>
<organism evidence="2 3">
    <name type="scientific">Streptomyces albus (strain ATCC 21838 / DSM 41398 / FERM P-419 / JCM 4703 / NBRC 107858)</name>
    <dbReference type="NCBI Taxonomy" id="1081613"/>
    <lineage>
        <taxon>Bacteria</taxon>
        <taxon>Bacillati</taxon>
        <taxon>Actinomycetota</taxon>
        <taxon>Actinomycetes</taxon>
        <taxon>Kitasatosporales</taxon>
        <taxon>Streptomycetaceae</taxon>
        <taxon>Streptomyces</taxon>
    </lineage>
</organism>
<evidence type="ECO:0000256" key="1">
    <source>
        <dbReference type="SAM" id="MobiDB-lite"/>
    </source>
</evidence>
<evidence type="ECO:0000313" key="3">
    <source>
        <dbReference type="Proteomes" id="UP000031523"/>
    </source>
</evidence>
<feature type="region of interest" description="Disordered" evidence="1">
    <location>
        <begin position="1"/>
        <end position="30"/>
    </location>
</feature>